<sequence length="280" mass="31100">MKDANSPESEVDEQLMAPAFAVSEVDAFDPTQPPATGEDFLRQVRHEARQYASTMTSSTVNPRLYDIQQTVAIPQLSDTSNRGPPERLPSEDWERYVLDEFKLAGEIVRSWQSYTAKADLAEQKNLDGSLTKAKVILPPLSNRNQWKLIFLGKASLTIGESDITVGSEASTIESRPILRAVSTISHKSICSLLGLLASEWRLKPPTISQLEWAFALFTCLETTSPDLTSTLRGIMKQLLDYRQKDTVVINSYGELDSSLVAGMSLIITIIGRIYGQYDLI</sequence>
<proteinExistence type="inferred from homology"/>
<dbReference type="InterPro" id="IPR017364">
    <property type="entry name" value="GEMIN2"/>
</dbReference>
<keyword evidence="8" id="KW-1185">Reference proteome</keyword>
<keyword evidence="4" id="KW-0508">mRNA splicing</keyword>
<protein>
    <recommendedName>
        <fullName evidence="6">Gem-associated protein 2</fullName>
    </recommendedName>
</protein>
<evidence type="ECO:0000313" key="7">
    <source>
        <dbReference type="EMBL" id="KNC80521.1"/>
    </source>
</evidence>
<organism evidence="7 8">
    <name type="scientific">Sphaeroforma arctica JP610</name>
    <dbReference type="NCBI Taxonomy" id="667725"/>
    <lineage>
        <taxon>Eukaryota</taxon>
        <taxon>Ichthyosporea</taxon>
        <taxon>Ichthyophonida</taxon>
        <taxon>Sphaeroforma</taxon>
    </lineage>
</organism>
<dbReference type="RefSeq" id="XP_014154423.1">
    <property type="nucleotide sequence ID" value="XM_014298948.1"/>
</dbReference>
<accession>A0A0L0FVD4</accession>
<reference evidence="7 8" key="1">
    <citation type="submission" date="2011-02" db="EMBL/GenBank/DDBJ databases">
        <title>The Genome Sequence of Sphaeroforma arctica JP610.</title>
        <authorList>
            <consortium name="The Broad Institute Genome Sequencing Platform"/>
            <person name="Russ C."/>
            <person name="Cuomo C."/>
            <person name="Young S.K."/>
            <person name="Zeng Q."/>
            <person name="Gargeya S."/>
            <person name="Alvarado L."/>
            <person name="Berlin A."/>
            <person name="Chapman S.B."/>
            <person name="Chen Z."/>
            <person name="Freedman E."/>
            <person name="Gellesch M."/>
            <person name="Goldberg J."/>
            <person name="Griggs A."/>
            <person name="Gujja S."/>
            <person name="Heilman E."/>
            <person name="Heiman D."/>
            <person name="Howarth C."/>
            <person name="Mehta T."/>
            <person name="Neiman D."/>
            <person name="Pearson M."/>
            <person name="Roberts A."/>
            <person name="Saif S."/>
            <person name="Shea T."/>
            <person name="Shenoy N."/>
            <person name="Sisk P."/>
            <person name="Stolte C."/>
            <person name="Sykes S."/>
            <person name="White J."/>
            <person name="Yandava C."/>
            <person name="Burger G."/>
            <person name="Gray M.W."/>
            <person name="Holland P.W.H."/>
            <person name="King N."/>
            <person name="Lang F.B.F."/>
            <person name="Roger A.J."/>
            <person name="Ruiz-Trillo I."/>
            <person name="Haas B."/>
            <person name="Nusbaum C."/>
            <person name="Birren B."/>
        </authorList>
    </citation>
    <scope>NUCLEOTIDE SEQUENCE [LARGE SCALE GENOMIC DNA]</scope>
    <source>
        <strain evidence="7 8">JP610</strain>
    </source>
</reference>
<dbReference type="PIRSF" id="PIRSF038038">
    <property type="entry name" value="SMN_Gemin2"/>
    <property type="match status" value="1"/>
</dbReference>
<comment type="subcellular location">
    <subcellularLocation>
        <location evidence="1">Cytoplasm</location>
    </subcellularLocation>
</comment>
<dbReference type="PANTHER" id="PTHR12794">
    <property type="entry name" value="GEMIN2"/>
    <property type="match status" value="1"/>
</dbReference>
<dbReference type="Pfam" id="PF04938">
    <property type="entry name" value="SIP1"/>
    <property type="match status" value="1"/>
</dbReference>
<dbReference type="OrthoDB" id="428895at2759"/>
<name>A0A0L0FVD4_9EUKA</name>
<dbReference type="GO" id="GO:0000387">
    <property type="term" value="P:spliceosomal snRNP assembly"/>
    <property type="evidence" value="ECO:0007669"/>
    <property type="project" value="InterPro"/>
</dbReference>
<dbReference type="Proteomes" id="UP000054560">
    <property type="component" value="Unassembled WGS sequence"/>
</dbReference>
<dbReference type="STRING" id="667725.A0A0L0FVD4"/>
<dbReference type="GO" id="GO:0005681">
    <property type="term" value="C:spliceosomal complex"/>
    <property type="evidence" value="ECO:0007669"/>
    <property type="project" value="InterPro"/>
</dbReference>
<keyword evidence="2" id="KW-0963">Cytoplasm</keyword>
<gene>
    <name evidence="7" type="ORF">SARC_07114</name>
</gene>
<evidence type="ECO:0000313" key="8">
    <source>
        <dbReference type="Proteomes" id="UP000054560"/>
    </source>
</evidence>
<dbReference type="InterPro" id="IPR035426">
    <property type="entry name" value="Gemin2/Brr1"/>
</dbReference>
<evidence type="ECO:0000256" key="5">
    <source>
        <dbReference type="ARBA" id="ARBA00025758"/>
    </source>
</evidence>
<dbReference type="AlphaFoldDB" id="A0A0L0FVD4"/>
<evidence type="ECO:0000256" key="6">
    <source>
        <dbReference type="ARBA" id="ARBA00047179"/>
    </source>
</evidence>
<evidence type="ECO:0000256" key="1">
    <source>
        <dbReference type="ARBA" id="ARBA00004496"/>
    </source>
</evidence>
<evidence type="ECO:0000256" key="4">
    <source>
        <dbReference type="ARBA" id="ARBA00023187"/>
    </source>
</evidence>
<evidence type="ECO:0000256" key="3">
    <source>
        <dbReference type="ARBA" id="ARBA00022664"/>
    </source>
</evidence>
<keyword evidence="3" id="KW-0507">mRNA processing</keyword>
<dbReference type="GeneID" id="25907618"/>
<dbReference type="Gene3D" id="1.20.58.1070">
    <property type="match status" value="1"/>
</dbReference>
<dbReference type="EMBL" id="KQ242139">
    <property type="protein sequence ID" value="KNC80521.1"/>
    <property type="molecule type" value="Genomic_DNA"/>
</dbReference>
<evidence type="ECO:0000256" key="2">
    <source>
        <dbReference type="ARBA" id="ARBA00022490"/>
    </source>
</evidence>
<dbReference type="PANTHER" id="PTHR12794:SF0">
    <property type="entry name" value="GEM-ASSOCIATED PROTEIN 2"/>
    <property type="match status" value="1"/>
</dbReference>
<dbReference type="GO" id="GO:0032797">
    <property type="term" value="C:SMN complex"/>
    <property type="evidence" value="ECO:0007669"/>
    <property type="project" value="TreeGrafter"/>
</dbReference>
<comment type="similarity">
    <text evidence="5">Belongs to the gemin-2 family.</text>
</comment>
<dbReference type="GO" id="GO:0000245">
    <property type="term" value="P:spliceosomal complex assembly"/>
    <property type="evidence" value="ECO:0007669"/>
    <property type="project" value="InterPro"/>
</dbReference>